<keyword evidence="1" id="KW-0472">Membrane</keyword>
<dbReference type="PANTHER" id="PTHR39456:SF1">
    <property type="entry name" value="METAL-DEPENDENT HYDROLASE"/>
    <property type="match status" value="1"/>
</dbReference>
<evidence type="ECO:0000313" key="3">
    <source>
        <dbReference type="Proteomes" id="UP000610558"/>
    </source>
</evidence>
<keyword evidence="3" id="KW-1185">Reference proteome</keyword>
<feature type="transmembrane region" description="Helical" evidence="1">
    <location>
        <begin position="191"/>
        <end position="211"/>
    </location>
</feature>
<accession>A0A927C2S0</accession>
<dbReference type="Pfam" id="PF10118">
    <property type="entry name" value="Metal_hydrol"/>
    <property type="match status" value="1"/>
</dbReference>
<dbReference type="PANTHER" id="PTHR39456">
    <property type="entry name" value="METAL-DEPENDENT HYDROLASE"/>
    <property type="match status" value="1"/>
</dbReference>
<dbReference type="EMBL" id="JACXLD010000002">
    <property type="protein sequence ID" value="MBD2858566.1"/>
    <property type="molecule type" value="Genomic_DNA"/>
</dbReference>
<name>A0A927C2S0_9GAMM</name>
<dbReference type="PIRSF" id="PIRSF007580">
    <property type="entry name" value="UCP07580"/>
    <property type="match status" value="1"/>
</dbReference>
<sequence>MTIQITPVHRNLEFNLPKDRIADWHPAGVQTSHFFNAMSLFFPDGERFFIDSVRHYRDGIDDPELKAQVRGFIGQEAMHGREHEEYNEALAERGMPVARYLKIINGLLGFTQKFVPKRMQLSTTIALEHLTAILANSLLQKEAVLAGTEERFGAIWHWHALEETEHKAVAYDVYQRTFGKTLFGYIDRCQALIVATFLFWFLCIPIHIDLVRREGKLFDLKGWGRCFSFLWIKPGALVIALKEWFDYFKPGFHPWDHNNRRFLDNVDDLVKQVENYKVAQA</sequence>
<dbReference type="GO" id="GO:0016787">
    <property type="term" value="F:hydrolase activity"/>
    <property type="evidence" value="ECO:0007669"/>
    <property type="project" value="UniProtKB-KW"/>
</dbReference>
<dbReference type="RefSeq" id="WP_190763504.1">
    <property type="nucleotide sequence ID" value="NZ_JACXLD010000002.1"/>
</dbReference>
<evidence type="ECO:0000256" key="1">
    <source>
        <dbReference type="SAM" id="Phobius"/>
    </source>
</evidence>
<keyword evidence="1" id="KW-0812">Transmembrane</keyword>
<evidence type="ECO:0000313" key="2">
    <source>
        <dbReference type="EMBL" id="MBD2858566.1"/>
    </source>
</evidence>
<proteinExistence type="predicted"/>
<organism evidence="2 3">
    <name type="scientific">Spongiibacter pelagi</name>
    <dbReference type="NCBI Taxonomy" id="2760804"/>
    <lineage>
        <taxon>Bacteria</taxon>
        <taxon>Pseudomonadati</taxon>
        <taxon>Pseudomonadota</taxon>
        <taxon>Gammaproteobacteria</taxon>
        <taxon>Cellvibrionales</taxon>
        <taxon>Spongiibacteraceae</taxon>
        <taxon>Spongiibacter</taxon>
    </lineage>
</organism>
<reference evidence="2" key="1">
    <citation type="submission" date="2020-09" db="EMBL/GenBank/DDBJ databases">
        <authorList>
            <person name="Yoon J.-W."/>
        </authorList>
    </citation>
    <scope>NUCLEOTIDE SEQUENCE</scope>
    <source>
        <strain evidence="2">KMU-158</strain>
    </source>
</reference>
<protein>
    <submittedName>
        <fullName evidence="2">Metal-dependent hydrolase</fullName>
    </submittedName>
</protein>
<dbReference type="Proteomes" id="UP000610558">
    <property type="component" value="Unassembled WGS sequence"/>
</dbReference>
<comment type="caution">
    <text evidence="2">The sequence shown here is derived from an EMBL/GenBank/DDBJ whole genome shotgun (WGS) entry which is preliminary data.</text>
</comment>
<keyword evidence="2" id="KW-0378">Hydrolase</keyword>
<dbReference type="InterPro" id="IPR016516">
    <property type="entry name" value="UCP07580"/>
</dbReference>
<dbReference type="AlphaFoldDB" id="A0A927C2S0"/>
<keyword evidence="1" id="KW-1133">Transmembrane helix</keyword>
<gene>
    <name evidence="2" type="ORF">IB286_06040</name>
</gene>